<dbReference type="Gene3D" id="2.170.270.10">
    <property type="entry name" value="SET domain"/>
    <property type="match status" value="1"/>
</dbReference>
<evidence type="ECO:0000256" key="2">
    <source>
        <dbReference type="ARBA" id="ARBA00022454"/>
    </source>
</evidence>
<dbReference type="GO" id="GO:0003690">
    <property type="term" value="F:double-stranded DNA binding"/>
    <property type="evidence" value="ECO:0000318"/>
    <property type="project" value="GO_Central"/>
</dbReference>
<dbReference type="PROSITE" id="PS50867">
    <property type="entry name" value="PRE_SET"/>
    <property type="match status" value="1"/>
</dbReference>
<protein>
    <submittedName>
        <fullName evidence="9">SET domain-containing protein</fullName>
    </submittedName>
</protein>
<organism evidence="9 10">
    <name type="scientific">Pristionchus pacificus</name>
    <name type="common">Parasitic nematode worm</name>
    <dbReference type="NCBI Taxonomy" id="54126"/>
    <lineage>
        <taxon>Eukaryota</taxon>
        <taxon>Metazoa</taxon>
        <taxon>Ecdysozoa</taxon>
        <taxon>Nematoda</taxon>
        <taxon>Chromadorea</taxon>
        <taxon>Rhabditida</taxon>
        <taxon>Rhabditina</taxon>
        <taxon>Diplogasteromorpha</taxon>
        <taxon>Diplogasteroidea</taxon>
        <taxon>Neodiplogasteridae</taxon>
        <taxon>Pristionchus</taxon>
    </lineage>
</organism>
<evidence type="ECO:0000256" key="7">
    <source>
        <dbReference type="ARBA" id="ARBA00022833"/>
    </source>
</evidence>
<dbReference type="GO" id="GO:0032259">
    <property type="term" value="P:methylation"/>
    <property type="evidence" value="ECO:0007669"/>
    <property type="project" value="UniProtKB-KW"/>
</dbReference>
<gene>
    <name evidence="9" type="primary">WBGene00090374</name>
</gene>
<dbReference type="GO" id="GO:0008270">
    <property type="term" value="F:zinc ion binding"/>
    <property type="evidence" value="ECO:0007669"/>
    <property type="project" value="InterPro"/>
</dbReference>
<keyword evidence="10" id="KW-1185">Reference proteome</keyword>
<evidence type="ECO:0000256" key="5">
    <source>
        <dbReference type="ARBA" id="ARBA00022691"/>
    </source>
</evidence>
<dbReference type="InterPro" id="IPR001214">
    <property type="entry name" value="SET_dom"/>
</dbReference>
<name>A0A2A6BQP4_PRIPA</name>
<feature type="compositionally biased region" description="Polar residues" evidence="8">
    <location>
        <begin position="27"/>
        <end position="39"/>
    </location>
</feature>
<dbReference type="GO" id="GO:0005634">
    <property type="term" value="C:nucleus"/>
    <property type="evidence" value="ECO:0007669"/>
    <property type="project" value="InterPro"/>
</dbReference>
<dbReference type="InterPro" id="IPR007728">
    <property type="entry name" value="Pre-SET_dom"/>
</dbReference>
<dbReference type="GO" id="GO:0005694">
    <property type="term" value="C:chromosome"/>
    <property type="evidence" value="ECO:0007669"/>
    <property type="project" value="UniProtKB-SubCell"/>
</dbReference>
<evidence type="ECO:0000256" key="3">
    <source>
        <dbReference type="ARBA" id="ARBA00022603"/>
    </source>
</evidence>
<keyword evidence="5" id="KW-0949">S-adenosyl-L-methionine</keyword>
<evidence type="ECO:0000313" key="9">
    <source>
        <dbReference type="EnsemblMetazoa" id="PPA00820.1"/>
    </source>
</evidence>
<keyword evidence="6" id="KW-0479">Metal-binding</keyword>
<evidence type="ECO:0000256" key="8">
    <source>
        <dbReference type="SAM" id="MobiDB-lite"/>
    </source>
</evidence>
<sequence length="580" mass="66301">MSDNDENSNVDSRRIVRGNKRRVLSETGRSSNITNTLSGVSKHKAQPTVSKKGKNQTEKRWFGFMFNVRGEVSYCGPLEESNRKMKNKPMELAVGDTFPMLWEDGKTYEAKCICIGNEKEVDAIVGDLVEGARRLSSLNLPIESSPPVPTESRGYSGRPLPAKQRDELEKKSITPFPIYPFPRFAHIDDFETFSPSQRKKGILLDLMEDEEVEIDDKTKLDYTIGSVLFHGHQGVLLNWDGFMYPSWLPDIDKKGEAYQDYERRNGILDQVMKNLMAKEKLEQSDLSIMYPNWTIMKLANYNENVMNPGIVYLSGLRKREMQINNHLEKHYKSNKGRQPSVSVIFADFTSFERSSIPTFEYLVEPTMSDAAEEIMKQIITDPDRRSCNCDKCKRSSCCCKPVYDSNNNANSVDDVHIYECGDDCPCDKKCAQRCVQKGRRGTLVIFQHPLKGWTLWTGTAHSKGSFVCEYAGKGITEKEAEEMEDQTFHFALDGNESRYLAHSCEPNLQSKVVHFDIEGRVKRRIAFFAKRDIGIGEELTIDYVPKTTDPKEFHDEIEKFGFACKCGSESCRETKYQEEK</sequence>
<keyword evidence="7" id="KW-0862">Zinc</keyword>
<feature type="region of interest" description="Disordered" evidence="8">
    <location>
        <begin position="140"/>
        <end position="161"/>
    </location>
</feature>
<proteinExistence type="predicted"/>
<keyword evidence="2" id="KW-0158">Chromosome</keyword>
<dbReference type="OrthoDB" id="616263at2759"/>
<comment type="subcellular location">
    <subcellularLocation>
        <location evidence="1">Chromosome</location>
    </subcellularLocation>
</comment>
<dbReference type="Proteomes" id="UP000005239">
    <property type="component" value="Unassembled WGS sequence"/>
</dbReference>
<dbReference type="PANTHER" id="PTHR46223:SF3">
    <property type="entry name" value="HISTONE-LYSINE N-METHYLTRANSFERASE SET-23"/>
    <property type="match status" value="1"/>
</dbReference>
<reference evidence="9" key="2">
    <citation type="submission" date="2022-06" db="UniProtKB">
        <authorList>
            <consortium name="EnsemblMetazoa"/>
        </authorList>
    </citation>
    <scope>IDENTIFICATION</scope>
    <source>
        <strain evidence="9">PS312</strain>
    </source>
</reference>
<dbReference type="SMART" id="SM00317">
    <property type="entry name" value="SET"/>
    <property type="match status" value="1"/>
</dbReference>
<dbReference type="EnsemblMetazoa" id="PPA00820.1">
    <property type="protein sequence ID" value="PPA00820.1"/>
    <property type="gene ID" value="WBGene00090374"/>
</dbReference>
<evidence type="ECO:0000256" key="1">
    <source>
        <dbReference type="ARBA" id="ARBA00004286"/>
    </source>
</evidence>
<feature type="region of interest" description="Disordered" evidence="8">
    <location>
        <begin position="1"/>
        <end position="54"/>
    </location>
</feature>
<accession>A0A8R1Y7H1</accession>
<evidence type="ECO:0000256" key="6">
    <source>
        <dbReference type="ARBA" id="ARBA00022723"/>
    </source>
</evidence>
<evidence type="ECO:0000313" key="10">
    <source>
        <dbReference type="Proteomes" id="UP000005239"/>
    </source>
</evidence>
<dbReference type="SUPFAM" id="SSF82199">
    <property type="entry name" value="SET domain"/>
    <property type="match status" value="1"/>
</dbReference>
<dbReference type="PANTHER" id="PTHR46223">
    <property type="entry name" value="HISTONE-LYSINE N-METHYLTRANSFERASE SUV39H"/>
    <property type="match status" value="1"/>
</dbReference>
<dbReference type="InterPro" id="IPR050973">
    <property type="entry name" value="H3K9_Histone-Lys_N-MTase"/>
</dbReference>
<accession>A0A2A6BQP4</accession>
<dbReference type="Pfam" id="PF05033">
    <property type="entry name" value="Pre-SET"/>
    <property type="match status" value="1"/>
</dbReference>
<keyword evidence="3" id="KW-0489">Methyltransferase</keyword>
<evidence type="ECO:0000256" key="4">
    <source>
        <dbReference type="ARBA" id="ARBA00022679"/>
    </source>
</evidence>
<dbReference type="InterPro" id="IPR046341">
    <property type="entry name" value="SET_dom_sf"/>
</dbReference>
<dbReference type="GO" id="GO:0042054">
    <property type="term" value="F:histone methyltransferase activity"/>
    <property type="evidence" value="ECO:0000318"/>
    <property type="project" value="GO_Central"/>
</dbReference>
<dbReference type="Pfam" id="PF00856">
    <property type="entry name" value="SET"/>
    <property type="match status" value="1"/>
</dbReference>
<keyword evidence="4" id="KW-0808">Transferase</keyword>
<reference evidence="10" key="1">
    <citation type="journal article" date="2008" name="Nat. Genet.">
        <title>The Pristionchus pacificus genome provides a unique perspective on nematode lifestyle and parasitism.</title>
        <authorList>
            <person name="Dieterich C."/>
            <person name="Clifton S.W."/>
            <person name="Schuster L.N."/>
            <person name="Chinwalla A."/>
            <person name="Delehaunty K."/>
            <person name="Dinkelacker I."/>
            <person name="Fulton L."/>
            <person name="Fulton R."/>
            <person name="Godfrey J."/>
            <person name="Minx P."/>
            <person name="Mitreva M."/>
            <person name="Roeseler W."/>
            <person name="Tian H."/>
            <person name="Witte H."/>
            <person name="Yang S.P."/>
            <person name="Wilson R.K."/>
            <person name="Sommer R.J."/>
        </authorList>
    </citation>
    <scope>NUCLEOTIDE SEQUENCE [LARGE SCALE GENOMIC DNA]</scope>
    <source>
        <strain evidence="10">PS312</strain>
    </source>
</reference>
<dbReference type="PROSITE" id="PS50280">
    <property type="entry name" value="SET"/>
    <property type="match status" value="1"/>
</dbReference>
<dbReference type="AlphaFoldDB" id="A0A2A6BQP4"/>